<evidence type="ECO:0000259" key="13">
    <source>
        <dbReference type="PROSITE" id="PS50109"/>
    </source>
</evidence>
<sequence>MSGRQWRLRTSLIGLLTIISSVTFVVVGAVFVLVRIPQISDETRTDLRLEAADLAQRSEVILGALQAQLELIAAVIPASAGGDVQSVLERAVSEHGAFTAIYEIDHSGAVLRAAVNIALGAGRRQELIGSDLSRDPIFRRVKERQEAIWSDKYLSPVSSALAIAVGVAAGNGIIIGEMSLDYILKTLRTASGRRNLMVWVVDRHGEILADSEDPTRVGVVNLGSEPLLRQAGAEAVSSGRMRFEGRDFEAAIARSDLLNWYVVTRTPGGLANPRVASTLELAITALAGSMLVGLLLAPLWAIGMARPISAITERTRRVADGQPAGSWPRGRTIELNELSADLERMAGILQERQQELEARVQQRTEQLHAANAELSTTLEHLQLTQNELVRSEKLAALGALVAGIAHELNTPLGNGVMAVSTLRNALAAFRQEGVQGLKRSSLDRLLEAMDTGTDIASRNLIRAAELVTSFKQVAADQTSSQRREFALDEVCKEIIVTLQPLLKRNGVAVSVDVPLGLLLDSYPGSLGQVLTNLISNAVIHAFGGQSDACLRIVAVAETGERVSIRVSDNGCGIPPGLLQRIFDPFVSTRMGSGGTGLGLHITHNLVVQALGGSIQVDSVADVGTTFTISLPLVAPGAAA</sequence>
<keyword evidence="7 12" id="KW-0812">Transmembrane</keyword>
<dbReference type="InterPro" id="IPR005467">
    <property type="entry name" value="His_kinase_dom"/>
</dbReference>
<dbReference type="PANTHER" id="PTHR43065">
    <property type="entry name" value="SENSOR HISTIDINE KINASE"/>
    <property type="match status" value="1"/>
</dbReference>
<evidence type="ECO:0000256" key="2">
    <source>
        <dbReference type="ARBA" id="ARBA00004651"/>
    </source>
</evidence>
<dbReference type="PANTHER" id="PTHR43065:SF42">
    <property type="entry name" value="TWO-COMPONENT SENSOR PPRA"/>
    <property type="match status" value="1"/>
</dbReference>
<feature type="transmembrane region" description="Helical" evidence="12">
    <location>
        <begin position="12"/>
        <end position="34"/>
    </location>
</feature>
<dbReference type="PROSITE" id="PS50885">
    <property type="entry name" value="HAMP"/>
    <property type="match status" value="1"/>
</dbReference>
<organism evidence="15 16">
    <name type="scientific">Candidatus Accumulibacter phosphatis</name>
    <dbReference type="NCBI Taxonomy" id="327160"/>
    <lineage>
        <taxon>Bacteria</taxon>
        <taxon>Pseudomonadati</taxon>
        <taxon>Pseudomonadota</taxon>
        <taxon>Betaproteobacteria</taxon>
        <taxon>Candidatus Accumulibacter</taxon>
    </lineage>
</organism>
<comment type="subcellular location">
    <subcellularLocation>
        <location evidence="2">Cell membrane</location>
        <topology evidence="2">Multi-pass membrane protein</topology>
    </subcellularLocation>
</comment>
<evidence type="ECO:0000256" key="9">
    <source>
        <dbReference type="ARBA" id="ARBA00022989"/>
    </source>
</evidence>
<name>A0A080LR79_9PROT</name>
<evidence type="ECO:0000256" key="6">
    <source>
        <dbReference type="ARBA" id="ARBA00022679"/>
    </source>
</evidence>
<dbReference type="EMBL" id="JDVG02000665">
    <property type="protein sequence ID" value="KFB70687.1"/>
    <property type="molecule type" value="Genomic_DNA"/>
</dbReference>
<evidence type="ECO:0000259" key="14">
    <source>
        <dbReference type="PROSITE" id="PS50885"/>
    </source>
</evidence>
<evidence type="ECO:0000256" key="8">
    <source>
        <dbReference type="ARBA" id="ARBA00022777"/>
    </source>
</evidence>
<comment type="catalytic activity">
    <reaction evidence="1">
        <text>ATP + protein L-histidine = ADP + protein N-phospho-L-histidine.</text>
        <dbReference type="EC" id="2.7.13.3"/>
    </reaction>
</comment>
<dbReference type="Gene3D" id="3.30.565.10">
    <property type="entry name" value="Histidine kinase-like ATPase, C-terminal domain"/>
    <property type="match status" value="1"/>
</dbReference>
<dbReference type="InterPro" id="IPR036097">
    <property type="entry name" value="HisK_dim/P_sf"/>
</dbReference>
<keyword evidence="9 12" id="KW-1133">Transmembrane helix</keyword>
<dbReference type="Gene3D" id="1.10.287.130">
    <property type="match status" value="1"/>
</dbReference>
<evidence type="ECO:0000256" key="3">
    <source>
        <dbReference type="ARBA" id="ARBA00012438"/>
    </source>
</evidence>
<keyword evidence="11" id="KW-0175">Coiled coil</keyword>
<evidence type="ECO:0000256" key="7">
    <source>
        <dbReference type="ARBA" id="ARBA00022692"/>
    </source>
</evidence>
<comment type="caution">
    <text evidence="15">The sequence shown here is derived from an EMBL/GenBank/DDBJ whole genome shotgun (WGS) entry which is preliminary data.</text>
</comment>
<evidence type="ECO:0000256" key="12">
    <source>
        <dbReference type="SAM" id="Phobius"/>
    </source>
</evidence>
<dbReference type="SUPFAM" id="SSF47384">
    <property type="entry name" value="Homodimeric domain of signal transducing histidine kinase"/>
    <property type="match status" value="1"/>
</dbReference>
<evidence type="ECO:0000313" key="16">
    <source>
        <dbReference type="Proteomes" id="UP000020077"/>
    </source>
</evidence>
<dbReference type="InterPro" id="IPR036890">
    <property type="entry name" value="HATPase_C_sf"/>
</dbReference>
<dbReference type="Pfam" id="PF02743">
    <property type="entry name" value="dCache_1"/>
    <property type="match status" value="1"/>
</dbReference>
<evidence type="ECO:0000256" key="10">
    <source>
        <dbReference type="ARBA" id="ARBA00023136"/>
    </source>
</evidence>
<dbReference type="EC" id="2.7.13.3" evidence="3"/>
<evidence type="ECO:0000256" key="5">
    <source>
        <dbReference type="ARBA" id="ARBA00022553"/>
    </source>
</evidence>
<evidence type="ECO:0000256" key="1">
    <source>
        <dbReference type="ARBA" id="ARBA00000085"/>
    </source>
</evidence>
<feature type="coiled-coil region" evidence="11">
    <location>
        <begin position="335"/>
        <end position="373"/>
    </location>
</feature>
<dbReference type="SUPFAM" id="SSF55874">
    <property type="entry name" value="ATPase domain of HSP90 chaperone/DNA topoisomerase II/histidine kinase"/>
    <property type="match status" value="1"/>
</dbReference>
<feature type="domain" description="HAMP" evidence="14">
    <location>
        <begin position="302"/>
        <end position="354"/>
    </location>
</feature>
<keyword evidence="5" id="KW-0597">Phosphoprotein</keyword>
<dbReference type="GO" id="GO:0000155">
    <property type="term" value="F:phosphorelay sensor kinase activity"/>
    <property type="evidence" value="ECO:0007669"/>
    <property type="project" value="InterPro"/>
</dbReference>
<accession>A0A080LR79</accession>
<dbReference type="Proteomes" id="UP000020077">
    <property type="component" value="Unassembled WGS sequence"/>
</dbReference>
<proteinExistence type="predicted"/>
<reference evidence="15 16" key="1">
    <citation type="submission" date="2014-02" db="EMBL/GenBank/DDBJ databases">
        <title>Expanding our view of genomic diversity in Candidatus Accumulibacter clades.</title>
        <authorList>
            <person name="Skennerton C.T."/>
            <person name="Barr J.J."/>
            <person name="Slater F.R."/>
            <person name="Bond P.L."/>
            <person name="Tyson G.W."/>
        </authorList>
    </citation>
    <scope>NUCLEOTIDE SEQUENCE [LARGE SCALE GENOMIC DNA]</scope>
    <source>
        <strain evidence="16">BA-91</strain>
    </source>
</reference>
<dbReference type="PRINTS" id="PR00344">
    <property type="entry name" value="BCTRLSENSOR"/>
</dbReference>
<dbReference type="CDD" id="cd00082">
    <property type="entry name" value="HisKA"/>
    <property type="match status" value="1"/>
</dbReference>
<evidence type="ECO:0000256" key="11">
    <source>
        <dbReference type="SAM" id="Coils"/>
    </source>
</evidence>
<feature type="domain" description="Histidine kinase" evidence="13">
    <location>
        <begin position="403"/>
        <end position="634"/>
    </location>
</feature>
<dbReference type="PROSITE" id="PS50109">
    <property type="entry name" value="HIS_KIN"/>
    <property type="match status" value="1"/>
</dbReference>
<dbReference type="InterPro" id="IPR003660">
    <property type="entry name" value="HAMP_dom"/>
</dbReference>
<dbReference type="InterPro" id="IPR004358">
    <property type="entry name" value="Sig_transdc_His_kin-like_C"/>
</dbReference>
<keyword evidence="4" id="KW-1003">Cell membrane</keyword>
<gene>
    <name evidence="15" type="primary">rcsC</name>
    <name evidence="15" type="ORF">AW09_004209</name>
</gene>
<dbReference type="Gene3D" id="6.10.340.10">
    <property type="match status" value="1"/>
</dbReference>
<dbReference type="InterPro" id="IPR003661">
    <property type="entry name" value="HisK_dim/P_dom"/>
</dbReference>
<dbReference type="SMART" id="SM00387">
    <property type="entry name" value="HATPase_c"/>
    <property type="match status" value="1"/>
</dbReference>
<dbReference type="AlphaFoldDB" id="A0A080LR79"/>
<protein>
    <recommendedName>
        <fullName evidence="3">histidine kinase</fullName>
        <ecNumber evidence="3">2.7.13.3</ecNumber>
    </recommendedName>
</protein>
<evidence type="ECO:0000256" key="4">
    <source>
        <dbReference type="ARBA" id="ARBA00022475"/>
    </source>
</evidence>
<dbReference type="InterPro" id="IPR033479">
    <property type="entry name" value="dCache_1"/>
</dbReference>
<keyword evidence="10 12" id="KW-0472">Membrane</keyword>
<keyword evidence="6 15" id="KW-0808">Transferase</keyword>
<keyword evidence="8 15" id="KW-0418">Kinase</keyword>
<dbReference type="GO" id="GO:0005886">
    <property type="term" value="C:plasma membrane"/>
    <property type="evidence" value="ECO:0007669"/>
    <property type="project" value="UniProtKB-SubCell"/>
</dbReference>
<dbReference type="Pfam" id="PF02518">
    <property type="entry name" value="HATPase_c"/>
    <property type="match status" value="1"/>
</dbReference>
<evidence type="ECO:0000313" key="15">
    <source>
        <dbReference type="EMBL" id="KFB70687.1"/>
    </source>
</evidence>
<dbReference type="InterPro" id="IPR003594">
    <property type="entry name" value="HATPase_dom"/>
</dbReference>